<dbReference type="InterPro" id="IPR050706">
    <property type="entry name" value="Cyclic-di-GMP_PDE-like"/>
</dbReference>
<dbReference type="Gene3D" id="3.20.20.450">
    <property type="entry name" value="EAL domain"/>
    <property type="match status" value="1"/>
</dbReference>
<name>A0A099KZF4_COLPS</name>
<evidence type="ECO:0000259" key="1">
    <source>
        <dbReference type="PROSITE" id="PS50883"/>
    </source>
</evidence>
<accession>A0A099KZF4</accession>
<gene>
    <name evidence="2" type="ORF">GAB14E_2009</name>
</gene>
<dbReference type="PROSITE" id="PS50883">
    <property type="entry name" value="EAL"/>
    <property type="match status" value="1"/>
</dbReference>
<dbReference type="SMART" id="SM00052">
    <property type="entry name" value="EAL"/>
    <property type="match status" value="1"/>
</dbReference>
<dbReference type="CDD" id="cd01948">
    <property type="entry name" value="EAL"/>
    <property type="match status" value="1"/>
</dbReference>
<reference evidence="2 3" key="1">
    <citation type="submission" date="2014-08" db="EMBL/GenBank/DDBJ databases">
        <title>Genomic and Phenotypic Diversity of Colwellia psychrerythraea strains from Disparate Marine Basins.</title>
        <authorList>
            <person name="Techtmann S.M."/>
            <person name="Stelling S.C."/>
            <person name="Utturkar S.M."/>
            <person name="Alshibli N."/>
            <person name="Harris A."/>
            <person name="Brown S.D."/>
            <person name="Hazen T.C."/>
        </authorList>
    </citation>
    <scope>NUCLEOTIDE SEQUENCE [LARGE SCALE GENOMIC DNA]</scope>
    <source>
        <strain evidence="2 3">GAB14E</strain>
    </source>
</reference>
<dbReference type="AlphaFoldDB" id="A0A099KZF4"/>
<dbReference type="PATRIC" id="fig|28229.3.peg.1617"/>
<protein>
    <submittedName>
        <fullName evidence="2">Diguanylate phosphodiesterase</fullName>
    </submittedName>
</protein>
<dbReference type="InterPro" id="IPR001633">
    <property type="entry name" value="EAL_dom"/>
</dbReference>
<sequence>MPAHYLELELTENVFMSDVTENISKLNKFKGVGVSLVIDDFGTDYSSLSYLNSLPIDTLKIDRSFIANITKESIECVIVRAILALAEQLDLKVIAEGVENLSQVNFLKHHHCTSLQVFYYSRASPANEGDKLLGLDKAAIELDYHVQKIVMKNVFA</sequence>
<dbReference type="Proteomes" id="UP000029868">
    <property type="component" value="Unassembled WGS sequence"/>
</dbReference>
<dbReference type="Pfam" id="PF00563">
    <property type="entry name" value="EAL"/>
    <property type="match status" value="1"/>
</dbReference>
<feature type="domain" description="EAL" evidence="1">
    <location>
        <begin position="1"/>
        <end position="137"/>
    </location>
</feature>
<dbReference type="PANTHER" id="PTHR33121:SF70">
    <property type="entry name" value="SIGNALING PROTEIN YKOW"/>
    <property type="match status" value="1"/>
</dbReference>
<evidence type="ECO:0000313" key="3">
    <source>
        <dbReference type="Proteomes" id="UP000029868"/>
    </source>
</evidence>
<dbReference type="GO" id="GO:0071111">
    <property type="term" value="F:cyclic-guanylate-specific phosphodiesterase activity"/>
    <property type="evidence" value="ECO:0007669"/>
    <property type="project" value="InterPro"/>
</dbReference>
<dbReference type="EMBL" id="JQEC01000015">
    <property type="protein sequence ID" value="KGJ95227.1"/>
    <property type="molecule type" value="Genomic_DNA"/>
</dbReference>
<dbReference type="PANTHER" id="PTHR33121">
    <property type="entry name" value="CYCLIC DI-GMP PHOSPHODIESTERASE PDEF"/>
    <property type="match status" value="1"/>
</dbReference>
<dbReference type="SUPFAM" id="SSF141868">
    <property type="entry name" value="EAL domain-like"/>
    <property type="match status" value="1"/>
</dbReference>
<organism evidence="2 3">
    <name type="scientific">Colwellia psychrerythraea</name>
    <name type="common">Vibrio psychroerythus</name>
    <dbReference type="NCBI Taxonomy" id="28229"/>
    <lineage>
        <taxon>Bacteria</taxon>
        <taxon>Pseudomonadati</taxon>
        <taxon>Pseudomonadota</taxon>
        <taxon>Gammaproteobacteria</taxon>
        <taxon>Alteromonadales</taxon>
        <taxon>Colwelliaceae</taxon>
        <taxon>Colwellia</taxon>
    </lineage>
</organism>
<evidence type="ECO:0000313" key="2">
    <source>
        <dbReference type="EMBL" id="KGJ95227.1"/>
    </source>
</evidence>
<comment type="caution">
    <text evidence="2">The sequence shown here is derived from an EMBL/GenBank/DDBJ whole genome shotgun (WGS) entry which is preliminary data.</text>
</comment>
<proteinExistence type="predicted"/>
<dbReference type="InterPro" id="IPR035919">
    <property type="entry name" value="EAL_sf"/>
</dbReference>